<dbReference type="InterPro" id="IPR058154">
    <property type="entry name" value="Bxb1_TTP-like"/>
</dbReference>
<dbReference type="AlphaFoldDB" id="A0A2D3D7I2"/>
<protein>
    <recommendedName>
        <fullName evidence="3">Bacterial Ig-like domain, group 2</fullName>
    </recommendedName>
</protein>
<dbReference type="EMBL" id="CP018044">
    <property type="protein sequence ID" value="ATU20816.1"/>
    <property type="molecule type" value="Genomic_DNA"/>
</dbReference>
<evidence type="ECO:0008006" key="3">
    <source>
        <dbReference type="Google" id="ProtNLM"/>
    </source>
</evidence>
<dbReference type="Pfam" id="PF25681">
    <property type="entry name" value="Phage_TTP_17"/>
    <property type="match status" value="1"/>
</dbReference>
<evidence type="ECO:0000313" key="2">
    <source>
        <dbReference type="Proteomes" id="UP000229907"/>
    </source>
</evidence>
<proteinExistence type="predicted"/>
<accession>A0A2D3D7I2</accession>
<sequence length="206" mass="22121">MADTTGLETSLLAAGATGLEFVSDGNNAALVGLIKESAIFKFGLEESVGTLNGNWRPTPGKQPFGYMSEDGITIHAEAGDDTDLKGHNGDSVVSMTTGSYWTVQLSALESKKEVIETYFDTKVAADGSITLTSAEVNSYAQYVIAGMTQSGHLIVLHLPKLKVSERDDITWTVSDLQAFNMTFRAFKGDGNAPYMMKAWGFAQDTD</sequence>
<reference evidence="1 2" key="1">
    <citation type="submission" date="2016-11" db="EMBL/GenBank/DDBJ databases">
        <title>complete genome sequence of Bifidobacterium choerinum strain FMB-1.</title>
        <authorList>
            <person name="Park C.-S."/>
            <person name="Jung D.-H."/>
            <person name="Choi D.-S."/>
        </authorList>
    </citation>
    <scope>NUCLEOTIDE SEQUENCE [LARGE SCALE GENOMIC DNA]</scope>
    <source>
        <strain evidence="1 2">FMB-1</strain>
    </source>
</reference>
<name>A0A2D3D7I2_9BIFI</name>
<gene>
    <name evidence="1" type="ORF">BcFMB_07655</name>
</gene>
<evidence type="ECO:0000313" key="1">
    <source>
        <dbReference type="EMBL" id="ATU20816.1"/>
    </source>
</evidence>
<dbReference type="KEGG" id="bcho:BcFMB_07655"/>
<dbReference type="RefSeq" id="WP_157775207.1">
    <property type="nucleotide sequence ID" value="NZ_CP018044.1"/>
</dbReference>
<organism evidence="1 2">
    <name type="scientific">Bifidobacterium choerinum</name>
    <dbReference type="NCBI Taxonomy" id="35760"/>
    <lineage>
        <taxon>Bacteria</taxon>
        <taxon>Bacillati</taxon>
        <taxon>Actinomycetota</taxon>
        <taxon>Actinomycetes</taxon>
        <taxon>Bifidobacteriales</taxon>
        <taxon>Bifidobacteriaceae</taxon>
        <taxon>Bifidobacterium</taxon>
    </lineage>
</organism>
<dbReference type="Proteomes" id="UP000229907">
    <property type="component" value="Chromosome"/>
</dbReference>